<keyword evidence="3" id="KW-1185">Reference proteome</keyword>
<evidence type="ECO:0000313" key="3">
    <source>
        <dbReference type="Proteomes" id="UP000625711"/>
    </source>
</evidence>
<protein>
    <submittedName>
        <fullName evidence="2">Uncharacterized protein</fullName>
    </submittedName>
</protein>
<evidence type="ECO:0000256" key="1">
    <source>
        <dbReference type="SAM" id="MobiDB-lite"/>
    </source>
</evidence>
<evidence type="ECO:0000313" key="2">
    <source>
        <dbReference type="EMBL" id="KAF7266928.1"/>
    </source>
</evidence>
<organism evidence="2 3">
    <name type="scientific">Rhynchophorus ferrugineus</name>
    <name type="common">Red palm weevil</name>
    <name type="synonym">Curculio ferrugineus</name>
    <dbReference type="NCBI Taxonomy" id="354439"/>
    <lineage>
        <taxon>Eukaryota</taxon>
        <taxon>Metazoa</taxon>
        <taxon>Ecdysozoa</taxon>
        <taxon>Arthropoda</taxon>
        <taxon>Hexapoda</taxon>
        <taxon>Insecta</taxon>
        <taxon>Pterygota</taxon>
        <taxon>Neoptera</taxon>
        <taxon>Endopterygota</taxon>
        <taxon>Coleoptera</taxon>
        <taxon>Polyphaga</taxon>
        <taxon>Cucujiformia</taxon>
        <taxon>Curculionidae</taxon>
        <taxon>Dryophthorinae</taxon>
        <taxon>Rhynchophorus</taxon>
    </lineage>
</organism>
<feature type="compositionally biased region" description="Basic and acidic residues" evidence="1">
    <location>
        <begin position="155"/>
        <end position="171"/>
    </location>
</feature>
<feature type="non-terminal residue" evidence="2">
    <location>
        <position position="1"/>
    </location>
</feature>
<gene>
    <name evidence="2" type="ORF">GWI33_019792</name>
</gene>
<feature type="region of interest" description="Disordered" evidence="1">
    <location>
        <begin position="131"/>
        <end position="171"/>
    </location>
</feature>
<comment type="caution">
    <text evidence="2">The sequence shown here is derived from an EMBL/GenBank/DDBJ whole genome shotgun (WGS) entry which is preliminary data.</text>
</comment>
<proteinExistence type="predicted"/>
<dbReference type="AlphaFoldDB" id="A0A834HSY8"/>
<reference evidence="2" key="1">
    <citation type="submission" date="2020-08" db="EMBL/GenBank/DDBJ databases">
        <title>Genome sequencing and assembly of the red palm weevil Rhynchophorus ferrugineus.</title>
        <authorList>
            <person name="Dias G.B."/>
            <person name="Bergman C.M."/>
            <person name="Manee M."/>
        </authorList>
    </citation>
    <scope>NUCLEOTIDE SEQUENCE</scope>
    <source>
        <strain evidence="2">AA-2017</strain>
        <tissue evidence="2">Whole larva</tissue>
    </source>
</reference>
<dbReference type="EMBL" id="JAACXV010014489">
    <property type="protein sequence ID" value="KAF7266928.1"/>
    <property type="molecule type" value="Genomic_DNA"/>
</dbReference>
<dbReference type="Proteomes" id="UP000625711">
    <property type="component" value="Unassembled WGS sequence"/>
</dbReference>
<accession>A0A834HSY8</accession>
<sequence>MEKSPSIRFSTVRSFAAVPVQNKLNISPLLLIKRASGCQSDERGGAARRSIGASISGSDLIECGPGPRCIIDGAAISRPRSCLSSGRCRRPMITPYVNEREATERKKSLKPVNDPKFKQYHCAIPPSTPLTSWVNGDEARGSERLHKRNGPPTEDVSRNRQERIPPLRVPGREKTPHFPAGFFSNFSARFSEALARPTPLAALLISPELRLHNAGRFPPRLRSAELFAVSLNDYLFYCSPFAASVRRRNRGNAKAEEIKGTRSHIGGRYGGQISINNLDGCPTCPGCLLFRGNGAPSS</sequence>
<name>A0A834HSY8_RHYFE</name>